<evidence type="ECO:0008006" key="3">
    <source>
        <dbReference type="Google" id="ProtNLM"/>
    </source>
</evidence>
<reference evidence="1 2" key="1">
    <citation type="submission" date="2019-07" db="EMBL/GenBank/DDBJ databases">
        <title>Whole genome shotgun sequence of Kocuria flava NBRC 107626.</title>
        <authorList>
            <person name="Hosoyama A."/>
            <person name="Uohara A."/>
            <person name="Ohji S."/>
            <person name="Ichikawa N."/>
        </authorList>
    </citation>
    <scope>NUCLEOTIDE SEQUENCE [LARGE SCALE GENOMIC DNA]</scope>
    <source>
        <strain evidence="1 2">NBRC 107626</strain>
    </source>
</reference>
<dbReference type="PANTHER" id="PTHR34374:SF1">
    <property type="entry name" value="LARGE RIBOSOMAL RNA SUBUNIT ACCUMULATION PROTEIN YCED HOMOLOG 1, CHLOROPLASTIC"/>
    <property type="match status" value="1"/>
</dbReference>
<dbReference type="PANTHER" id="PTHR34374">
    <property type="entry name" value="LARGE RIBOSOMAL RNA SUBUNIT ACCUMULATION PROTEIN YCED HOMOLOG 1, CHLOROPLASTIC"/>
    <property type="match status" value="1"/>
</dbReference>
<organism evidence="1 2">
    <name type="scientific">Kocuria flava</name>
    <dbReference type="NCBI Taxonomy" id="446860"/>
    <lineage>
        <taxon>Bacteria</taxon>
        <taxon>Bacillati</taxon>
        <taxon>Actinomycetota</taxon>
        <taxon>Actinomycetes</taxon>
        <taxon>Micrococcales</taxon>
        <taxon>Micrococcaceae</taxon>
        <taxon>Kocuria</taxon>
    </lineage>
</organism>
<dbReference type="Proteomes" id="UP000321155">
    <property type="component" value="Unassembled WGS sequence"/>
</dbReference>
<protein>
    <recommendedName>
        <fullName evidence="3">DNA-binding protein</fullName>
    </recommendedName>
</protein>
<comment type="caution">
    <text evidence="1">The sequence shown here is derived from an EMBL/GenBank/DDBJ whole genome shotgun (WGS) entry which is preliminary data.</text>
</comment>
<evidence type="ECO:0000313" key="1">
    <source>
        <dbReference type="EMBL" id="GEO92490.1"/>
    </source>
</evidence>
<dbReference type="InterPro" id="IPR003772">
    <property type="entry name" value="YceD"/>
</dbReference>
<evidence type="ECO:0000313" key="2">
    <source>
        <dbReference type="Proteomes" id="UP000321155"/>
    </source>
</evidence>
<dbReference type="Pfam" id="PF02620">
    <property type="entry name" value="YceD"/>
    <property type="match status" value="1"/>
</dbReference>
<gene>
    <name evidence="1" type="ORF">KFL01_17960</name>
</gene>
<dbReference type="EMBL" id="BJZR01000046">
    <property type="protein sequence ID" value="GEO92490.1"/>
    <property type="molecule type" value="Genomic_DNA"/>
</dbReference>
<name>A0ABQ0X581_9MICC</name>
<keyword evidence="2" id="KW-1185">Reference proteome</keyword>
<accession>A0ABQ0X581</accession>
<proteinExistence type="predicted"/>
<sequence length="205" mass="22572">MVRRAEIHQEFVISRENSSPLIIGVRDLEHRPGTMRTLEEAVPAPKDFGNALIGVPEGSEIALDLRLESVHDGILVSGTAGVAVHGECSRCLDPIDYDLDVDVQELYVFDSAGESGEESEDDQLYDVRDESIDLEPMLRDAVITQLPFQPVCREQCQGLCAQCGARLEDDPGHHHEVTDPRWSALAGLLEQDGTPAQTTEPREES</sequence>